<reference evidence="2 3" key="3">
    <citation type="submission" date="2020-08" db="EMBL/GenBank/DDBJ databases">
        <title>Genomic Encyclopedia of Type Strains, Phase IV (KMG-IV): sequencing the most valuable type-strain genomes for metagenomic binning, comparative biology and taxonomic classification.</title>
        <authorList>
            <person name="Goeker M."/>
        </authorList>
    </citation>
    <scope>NUCLEOTIDE SEQUENCE [LARGE SCALE GENOMIC DNA]</scope>
    <source>
        <strain evidence="2 3">DSM 27521</strain>
    </source>
</reference>
<protein>
    <submittedName>
        <fullName evidence="2">Uncharacterized protein</fullName>
    </submittedName>
</protein>
<dbReference type="Proteomes" id="UP000539473">
    <property type="component" value="Unassembled WGS sequence"/>
</dbReference>
<dbReference type="AlphaFoldDB" id="A0A7W8KJ13"/>
<reference evidence="1" key="1">
    <citation type="journal article" date="2014" name="Int. J. Syst. Evol. Microbiol.">
        <title>Complete genome of a new Firmicutes species belonging to the dominant human colonic microbiota ('Ruminococcus bicirculans') reveals two chromosomes and a selective capacity to utilize plant glucans.</title>
        <authorList>
            <consortium name="NISC Comparative Sequencing Program"/>
            <person name="Wegmann U."/>
            <person name="Louis P."/>
            <person name="Goesmann A."/>
            <person name="Henrissat B."/>
            <person name="Duncan S.H."/>
            <person name="Flint H.J."/>
        </authorList>
    </citation>
    <scope>NUCLEOTIDE SEQUENCE</scope>
    <source>
        <strain evidence="1">CGMCC 1.18437</strain>
    </source>
</reference>
<dbReference type="RefSeq" id="WP_184115321.1">
    <property type="nucleotide sequence ID" value="NZ_BNAJ01000015.1"/>
</dbReference>
<accession>A0A7W8KJ13</accession>
<reference evidence="4" key="2">
    <citation type="journal article" date="2019" name="Int. J. Syst. Evol. Microbiol.">
        <title>The Global Catalogue of Microorganisms (GCM) 10K type strain sequencing project: providing services to taxonomists for standard genome sequencing and annotation.</title>
        <authorList>
            <consortium name="The Broad Institute Genomics Platform"/>
            <consortium name="The Broad Institute Genome Sequencing Center for Infectious Disease"/>
            <person name="Wu L."/>
            <person name="Ma J."/>
        </authorList>
    </citation>
    <scope>NUCLEOTIDE SEQUENCE [LARGE SCALE GENOMIC DNA]</scope>
    <source>
        <strain evidence="4">CGMCC 1.18437</strain>
    </source>
</reference>
<sequence length="213" mass="22951">MNTFPQPSSWSHLRLRQVTFDRPALTAVHAAADQFDVSAALVASVLADERVRLDLADRVQDRVMRVTRTLPARARYWLVEQVERACGRPVESFSLGHAQMKVATLTWLGERGYLPVPASLDAKLAMLLDDALAPTLVAACLRATTDHWRAGGVDIAGRADILGTLYSIGLTGAAGIHLQPRPNVRGAAIAAHARWLSGRPAFGISLRLTGSGS</sequence>
<dbReference type="Proteomes" id="UP000619376">
    <property type="component" value="Unassembled WGS sequence"/>
</dbReference>
<comment type="caution">
    <text evidence="2">The sequence shown here is derived from an EMBL/GenBank/DDBJ whole genome shotgun (WGS) entry which is preliminary data.</text>
</comment>
<reference evidence="1" key="4">
    <citation type="submission" date="2024-05" db="EMBL/GenBank/DDBJ databases">
        <authorList>
            <person name="Sun Q."/>
            <person name="Zhou Y."/>
        </authorList>
    </citation>
    <scope>NUCLEOTIDE SEQUENCE</scope>
    <source>
        <strain evidence="1">CGMCC 1.18437</strain>
    </source>
</reference>
<gene>
    <name evidence="1" type="ORF">GCM10017781_42200</name>
    <name evidence="2" type="ORF">HNQ07_004180</name>
</gene>
<dbReference type="EMBL" id="JACHFK010000014">
    <property type="protein sequence ID" value="MBB5378673.1"/>
    <property type="molecule type" value="Genomic_DNA"/>
</dbReference>
<evidence type="ECO:0000313" key="3">
    <source>
        <dbReference type="Proteomes" id="UP000539473"/>
    </source>
</evidence>
<dbReference type="EMBL" id="BNAJ01000015">
    <property type="protein sequence ID" value="GHF61591.1"/>
    <property type="molecule type" value="Genomic_DNA"/>
</dbReference>
<evidence type="ECO:0000313" key="2">
    <source>
        <dbReference type="EMBL" id="MBB5378673.1"/>
    </source>
</evidence>
<name>A0A7W8KJ13_9DEIO</name>
<keyword evidence="4" id="KW-1185">Reference proteome</keyword>
<organism evidence="2 3">
    <name type="scientific">Deinococcus metalli</name>
    <dbReference type="NCBI Taxonomy" id="1141878"/>
    <lineage>
        <taxon>Bacteria</taxon>
        <taxon>Thermotogati</taxon>
        <taxon>Deinococcota</taxon>
        <taxon>Deinococci</taxon>
        <taxon>Deinococcales</taxon>
        <taxon>Deinococcaceae</taxon>
        <taxon>Deinococcus</taxon>
    </lineage>
</organism>
<evidence type="ECO:0000313" key="1">
    <source>
        <dbReference type="EMBL" id="GHF61591.1"/>
    </source>
</evidence>
<proteinExistence type="predicted"/>
<evidence type="ECO:0000313" key="4">
    <source>
        <dbReference type="Proteomes" id="UP000619376"/>
    </source>
</evidence>